<dbReference type="GO" id="GO:0005737">
    <property type="term" value="C:cytoplasm"/>
    <property type="evidence" value="ECO:0007669"/>
    <property type="project" value="TreeGrafter"/>
</dbReference>
<gene>
    <name evidence="7" type="ORF">DAPK24_000390</name>
</gene>
<comment type="caution">
    <text evidence="7">The sequence shown here is derived from an EMBL/GenBank/DDBJ whole genome shotgun (WGS) entry which is preliminary data.</text>
</comment>
<reference evidence="7 8" key="1">
    <citation type="journal article" date="2023" name="Elife">
        <title>Identification of key yeast species and microbe-microbe interactions impacting larval growth of Drosophila in the wild.</title>
        <authorList>
            <person name="Mure A."/>
            <person name="Sugiura Y."/>
            <person name="Maeda R."/>
            <person name="Honda K."/>
            <person name="Sakurai N."/>
            <person name="Takahashi Y."/>
            <person name="Watada M."/>
            <person name="Katoh T."/>
            <person name="Gotoh A."/>
            <person name="Gotoh Y."/>
            <person name="Taniguchi I."/>
            <person name="Nakamura K."/>
            <person name="Hayashi T."/>
            <person name="Katayama T."/>
            <person name="Uemura T."/>
            <person name="Hattori Y."/>
        </authorList>
    </citation>
    <scope>NUCLEOTIDE SEQUENCE [LARGE SCALE GENOMIC DNA]</scope>
    <source>
        <strain evidence="7 8">PK-24</strain>
    </source>
</reference>
<keyword evidence="8" id="KW-1185">Reference proteome</keyword>
<dbReference type="SMART" id="SM00184">
    <property type="entry name" value="RING"/>
    <property type="match status" value="1"/>
</dbReference>
<keyword evidence="2 4" id="KW-0863">Zinc-finger</keyword>
<evidence type="ECO:0000313" key="8">
    <source>
        <dbReference type="Proteomes" id="UP001378960"/>
    </source>
</evidence>
<evidence type="ECO:0000256" key="3">
    <source>
        <dbReference type="ARBA" id="ARBA00022833"/>
    </source>
</evidence>
<dbReference type="Proteomes" id="UP001378960">
    <property type="component" value="Unassembled WGS sequence"/>
</dbReference>
<dbReference type="EMBL" id="BTGB01000001">
    <property type="protein sequence ID" value="GMM43464.1"/>
    <property type="molecule type" value="Genomic_DNA"/>
</dbReference>
<dbReference type="Pfam" id="PF13639">
    <property type="entry name" value="zf-RING_2"/>
    <property type="match status" value="1"/>
</dbReference>
<protein>
    <recommendedName>
        <fullName evidence="6">RING-type domain-containing protein</fullName>
    </recommendedName>
</protein>
<dbReference type="PANTHER" id="PTHR15710">
    <property type="entry name" value="E3 UBIQUITIN-PROTEIN LIGASE PRAJA"/>
    <property type="match status" value="1"/>
</dbReference>
<accession>A0AAV5QW29</accession>
<dbReference type="Gene3D" id="3.30.40.10">
    <property type="entry name" value="Zinc/RING finger domain, C3HC4 (zinc finger)"/>
    <property type="match status" value="1"/>
</dbReference>
<dbReference type="SUPFAM" id="SSF57850">
    <property type="entry name" value="RING/U-box"/>
    <property type="match status" value="1"/>
</dbReference>
<dbReference type="PANTHER" id="PTHR15710:SF243">
    <property type="entry name" value="E3 UBIQUITIN-PROTEIN LIGASE PRAJA-2 ISOFORM X1"/>
    <property type="match status" value="1"/>
</dbReference>
<evidence type="ECO:0000313" key="7">
    <source>
        <dbReference type="EMBL" id="GMM43464.1"/>
    </source>
</evidence>
<dbReference type="GO" id="GO:0008270">
    <property type="term" value="F:zinc ion binding"/>
    <property type="evidence" value="ECO:0007669"/>
    <property type="project" value="UniProtKB-KW"/>
</dbReference>
<keyword evidence="1" id="KW-0479">Metal-binding</keyword>
<feature type="domain" description="RING-type" evidence="6">
    <location>
        <begin position="107"/>
        <end position="152"/>
    </location>
</feature>
<evidence type="ECO:0000259" key="6">
    <source>
        <dbReference type="PROSITE" id="PS50089"/>
    </source>
</evidence>
<sequence length="178" mass="20458">MPTYEEEHGLNSTNNNTEGERPNRLTVQQALNNFINTPTDSRNNLSNSINNSINGINNVDFNLLNQMMNSMNTILVDKSNTNNGVSNEFIDRLERVNVKQLKNDDTCPICTNEYKDDSYPLVVELPCNSKHRFDLECIVPWLKINKTCPLCRIDVTIKKELPVLVDSEEEDEDWEMYG</sequence>
<evidence type="ECO:0000256" key="4">
    <source>
        <dbReference type="PROSITE-ProRule" id="PRU00175"/>
    </source>
</evidence>
<evidence type="ECO:0000256" key="5">
    <source>
        <dbReference type="SAM" id="MobiDB-lite"/>
    </source>
</evidence>
<dbReference type="GO" id="GO:0016567">
    <property type="term" value="P:protein ubiquitination"/>
    <property type="evidence" value="ECO:0007669"/>
    <property type="project" value="TreeGrafter"/>
</dbReference>
<dbReference type="AlphaFoldDB" id="A0AAV5QW29"/>
<keyword evidence="3" id="KW-0862">Zinc</keyword>
<dbReference type="GO" id="GO:0061630">
    <property type="term" value="F:ubiquitin protein ligase activity"/>
    <property type="evidence" value="ECO:0007669"/>
    <property type="project" value="TreeGrafter"/>
</dbReference>
<evidence type="ECO:0000256" key="2">
    <source>
        <dbReference type="ARBA" id="ARBA00022771"/>
    </source>
</evidence>
<dbReference type="InterPro" id="IPR001841">
    <property type="entry name" value="Znf_RING"/>
</dbReference>
<evidence type="ECO:0000256" key="1">
    <source>
        <dbReference type="ARBA" id="ARBA00022723"/>
    </source>
</evidence>
<proteinExistence type="predicted"/>
<feature type="region of interest" description="Disordered" evidence="5">
    <location>
        <begin position="1"/>
        <end position="22"/>
    </location>
</feature>
<organism evidence="7 8">
    <name type="scientific">Pichia kluyveri</name>
    <name type="common">Yeast</name>
    <dbReference type="NCBI Taxonomy" id="36015"/>
    <lineage>
        <taxon>Eukaryota</taxon>
        <taxon>Fungi</taxon>
        <taxon>Dikarya</taxon>
        <taxon>Ascomycota</taxon>
        <taxon>Saccharomycotina</taxon>
        <taxon>Pichiomycetes</taxon>
        <taxon>Pichiales</taxon>
        <taxon>Pichiaceae</taxon>
        <taxon>Pichia</taxon>
    </lineage>
</organism>
<dbReference type="PROSITE" id="PS50089">
    <property type="entry name" value="ZF_RING_2"/>
    <property type="match status" value="1"/>
</dbReference>
<name>A0AAV5QW29_PICKL</name>
<dbReference type="InterPro" id="IPR013083">
    <property type="entry name" value="Znf_RING/FYVE/PHD"/>
</dbReference>